<organism evidence="2 3">
    <name type="scientific">Sinanodonta woodiana</name>
    <name type="common">Chinese pond mussel</name>
    <name type="synonym">Anodonta woodiana</name>
    <dbReference type="NCBI Taxonomy" id="1069815"/>
    <lineage>
        <taxon>Eukaryota</taxon>
        <taxon>Metazoa</taxon>
        <taxon>Spiralia</taxon>
        <taxon>Lophotrochozoa</taxon>
        <taxon>Mollusca</taxon>
        <taxon>Bivalvia</taxon>
        <taxon>Autobranchia</taxon>
        <taxon>Heteroconchia</taxon>
        <taxon>Palaeoheterodonta</taxon>
        <taxon>Unionida</taxon>
        <taxon>Unionoidea</taxon>
        <taxon>Unionidae</taxon>
        <taxon>Unioninae</taxon>
        <taxon>Sinanodonta</taxon>
    </lineage>
</organism>
<proteinExistence type="predicted"/>
<dbReference type="InterPro" id="IPR039491">
    <property type="entry name" value="REX1-B"/>
</dbReference>
<dbReference type="EMBL" id="JBJQND010000008">
    <property type="protein sequence ID" value="KAL3868686.1"/>
    <property type="molecule type" value="Genomic_DNA"/>
</dbReference>
<evidence type="ECO:0000313" key="2">
    <source>
        <dbReference type="EMBL" id="KAL3868685.1"/>
    </source>
</evidence>
<comment type="caution">
    <text evidence="2">The sequence shown here is derived from an EMBL/GenBank/DDBJ whole genome shotgun (WGS) entry which is preliminary data.</text>
</comment>
<name>A0ABD3W4A7_SINWO</name>
<reference evidence="2 3" key="1">
    <citation type="submission" date="2024-11" db="EMBL/GenBank/DDBJ databases">
        <title>Chromosome-level genome assembly of the freshwater bivalve Anodonta woodiana.</title>
        <authorList>
            <person name="Chen X."/>
        </authorList>
    </citation>
    <scope>NUCLEOTIDE SEQUENCE [LARGE SCALE GENOMIC DNA]</scope>
    <source>
        <strain evidence="2">MN2024</strain>
        <tissue evidence="2">Gills</tissue>
    </source>
</reference>
<keyword evidence="3" id="KW-1185">Reference proteome</keyword>
<accession>A0ABD3W4A7</accession>
<gene>
    <name evidence="2" type="ORF">ACJMK2_041463</name>
</gene>
<dbReference type="EMBL" id="JBJQND010000008">
    <property type="protein sequence ID" value="KAL3868685.1"/>
    <property type="molecule type" value="Genomic_DNA"/>
</dbReference>
<protein>
    <submittedName>
        <fullName evidence="2">Uncharacterized protein</fullName>
    </submittedName>
</protein>
<dbReference type="PANTHER" id="PTHR28309">
    <property type="entry name" value="REQUIRED FOR EXCISION 1-B DOMAIN-CONTAINING PROTEIN"/>
    <property type="match status" value="1"/>
</dbReference>
<keyword evidence="1" id="KW-0175">Coiled coil</keyword>
<evidence type="ECO:0000313" key="3">
    <source>
        <dbReference type="Proteomes" id="UP001634394"/>
    </source>
</evidence>
<dbReference type="AlphaFoldDB" id="A0ABD3W4A7"/>
<dbReference type="Pfam" id="PF14966">
    <property type="entry name" value="DNA_repr_REX1B"/>
    <property type="match status" value="1"/>
</dbReference>
<sequence>MAESTDPVTVKSPKELIKRFYSQQQKRVETYHLFEEGFRAYLASAPNYNFPMYRQLVNAITQTFQSISREIICVKQELRDSHNQKALASLVDKVQDKEKCKLVLTVNLQLAEKDLKDTQGVESYVTKVTELKARMKAIQEEINEVLEEIKYESEDLEEDEGVEAER</sequence>
<evidence type="ECO:0000256" key="1">
    <source>
        <dbReference type="SAM" id="Coils"/>
    </source>
</evidence>
<feature type="coiled-coil region" evidence="1">
    <location>
        <begin position="121"/>
        <end position="159"/>
    </location>
</feature>
<dbReference type="Proteomes" id="UP001634394">
    <property type="component" value="Unassembled WGS sequence"/>
</dbReference>
<dbReference type="PANTHER" id="PTHR28309:SF1">
    <property type="entry name" value="REQUIRED FOR EXCISION 1-B DOMAIN-CONTAINING PROTEIN"/>
    <property type="match status" value="1"/>
</dbReference>